<proteinExistence type="predicted"/>
<dbReference type="SUPFAM" id="SSF81901">
    <property type="entry name" value="HCP-like"/>
    <property type="match status" value="1"/>
</dbReference>
<dbReference type="EMBL" id="JAPFFF010000050">
    <property type="protein sequence ID" value="KAK8839910.1"/>
    <property type="molecule type" value="Genomic_DNA"/>
</dbReference>
<dbReference type="InterPro" id="IPR011990">
    <property type="entry name" value="TPR-like_helical_dom_sf"/>
</dbReference>
<keyword evidence="2" id="KW-1185">Reference proteome</keyword>
<name>A0ABR2H185_9EUKA</name>
<dbReference type="Pfam" id="PF08238">
    <property type="entry name" value="Sel1"/>
    <property type="match status" value="2"/>
</dbReference>
<evidence type="ECO:0000313" key="1">
    <source>
        <dbReference type="EMBL" id="KAK8839910.1"/>
    </source>
</evidence>
<gene>
    <name evidence="1" type="ORF">M9Y10_031624</name>
</gene>
<comment type="caution">
    <text evidence="1">The sequence shown here is derived from an EMBL/GenBank/DDBJ whole genome shotgun (WGS) entry which is preliminary data.</text>
</comment>
<dbReference type="Proteomes" id="UP001470230">
    <property type="component" value="Unassembled WGS sequence"/>
</dbReference>
<protein>
    <submittedName>
        <fullName evidence="1">Uncharacterized protein</fullName>
    </submittedName>
</protein>
<sequence length="67" mass="7458">MLNYAIMLHDGDGIPVDKKESADILRMATDIPQAVYNLSYQLINGDGIPADKKEGIRLCEKAELFFS</sequence>
<reference evidence="1 2" key="1">
    <citation type="submission" date="2024-04" db="EMBL/GenBank/DDBJ databases">
        <title>Tritrichomonas musculus Genome.</title>
        <authorList>
            <person name="Alves-Ferreira E."/>
            <person name="Grigg M."/>
            <person name="Lorenzi H."/>
            <person name="Galac M."/>
        </authorList>
    </citation>
    <scope>NUCLEOTIDE SEQUENCE [LARGE SCALE GENOMIC DNA]</scope>
    <source>
        <strain evidence="1 2">EAF2021</strain>
    </source>
</reference>
<dbReference type="InterPro" id="IPR006597">
    <property type="entry name" value="Sel1-like"/>
</dbReference>
<organism evidence="1 2">
    <name type="scientific">Tritrichomonas musculus</name>
    <dbReference type="NCBI Taxonomy" id="1915356"/>
    <lineage>
        <taxon>Eukaryota</taxon>
        <taxon>Metamonada</taxon>
        <taxon>Parabasalia</taxon>
        <taxon>Tritrichomonadida</taxon>
        <taxon>Tritrichomonadidae</taxon>
        <taxon>Tritrichomonas</taxon>
    </lineage>
</organism>
<dbReference type="Gene3D" id="1.25.40.10">
    <property type="entry name" value="Tetratricopeptide repeat domain"/>
    <property type="match status" value="1"/>
</dbReference>
<accession>A0ABR2H185</accession>
<evidence type="ECO:0000313" key="2">
    <source>
        <dbReference type="Proteomes" id="UP001470230"/>
    </source>
</evidence>